<proteinExistence type="predicted"/>
<feature type="region of interest" description="Disordered" evidence="1">
    <location>
        <begin position="270"/>
        <end position="301"/>
    </location>
</feature>
<dbReference type="EMBL" id="JABFTP020000103">
    <property type="protein sequence ID" value="KAL3277498.1"/>
    <property type="molecule type" value="Genomic_DNA"/>
</dbReference>
<protein>
    <recommendedName>
        <fullName evidence="4">Endonuclease-reverse transcriptase</fullName>
    </recommendedName>
</protein>
<evidence type="ECO:0000256" key="1">
    <source>
        <dbReference type="SAM" id="MobiDB-lite"/>
    </source>
</evidence>
<evidence type="ECO:0008006" key="4">
    <source>
        <dbReference type="Google" id="ProtNLM"/>
    </source>
</evidence>
<sequence>MMTRMRKKQINIEQMEVIKQKMKDTQRALKIEIKNKEMLERIIVPWGQGYQIATRHLKFTKPHTILAPEIEAFTLEKLYSSARSMRNEKAQGPDGMAPESVKLSIETLPMETLQMFNELLKKQIFPSSWKVANLSIGITINPTHLKHVRQGRWTKVRNNTLLAAELKKLTQDDLIDILIHKKLTNGSNKDQVNEFVNNQHDINEFFIEKRKNLKSATCEQCCRLSTEVRSIKNDLELVSKLSFHLEKRTEEQAGMITFLKKEVYHGSFPSTPVPSSSCSGNNKRNLSVTSSPQSASKNSNR</sequence>
<comment type="caution">
    <text evidence="2">The sequence shown here is derived from an EMBL/GenBank/DDBJ whole genome shotgun (WGS) entry which is preliminary data.</text>
</comment>
<dbReference type="Proteomes" id="UP001516400">
    <property type="component" value="Unassembled WGS sequence"/>
</dbReference>
<evidence type="ECO:0000313" key="2">
    <source>
        <dbReference type="EMBL" id="KAL3277498.1"/>
    </source>
</evidence>
<dbReference type="AlphaFoldDB" id="A0ABD2NFE4"/>
<keyword evidence="3" id="KW-1185">Reference proteome</keyword>
<evidence type="ECO:0000313" key="3">
    <source>
        <dbReference type="Proteomes" id="UP001516400"/>
    </source>
</evidence>
<gene>
    <name evidence="2" type="ORF">HHI36_012844</name>
</gene>
<accession>A0ABD2NFE4</accession>
<reference evidence="2 3" key="1">
    <citation type="journal article" date="2021" name="BMC Biol.">
        <title>Horizontally acquired antibacterial genes associated with adaptive radiation of ladybird beetles.</title>
        <authorList>
            <person name="Li H.S."/>
            <person name="Tang X.F."/>
            <person name="Huang Y.H."/>
            <person name="Xu Z.Y."/>
            <person name="Chen M.L."/>
            <person name="Du X.Y."/>
            <person name="Qiu B.Y."/>
            <person name="Chen P.T."/>
            <person name="Zhang W."/>
            <person name="Slipinski A."/>
            <person name="Escalona H.E."/>
            <person name="Waterhouse R.M."/>
            <person name="Zwick A."/>
            <person name="Pang H."/>
        </authorList>
    </citation>
    <scope>NUCLEOTIDE SEQUENCE [LARGE SCALE GENOMIC DNA]</scope>
    <source>
        <strain evidence="2">SYSU2018</strain>
    </source>
</reference>
<organism evidence="2 3">
    <name type="scientific">Cryptolaemus montrouzieri</name>
    <dbReference type="NCBI Taxonomy" id="559131"/>
    <lineage>
        <taxon>Eukaryota</taxon>
        <taxon>Metazoa</taxon>
        <taxon>Ecdysozoa</taxon>
        <taxon>Arthropoda</taxon>
        <taxon>Hexapoda</taxon>
        <taxon>Insecta</taxon>
        <taxon>Pterygota</taxon>
        <taxon>Neoptera</taxon>
        <taxon>Endopterygota</taxon>
        <taxon>Coleoptera</taxon>
        <taxon>Polyphaga</taxon>
        <taxon>Cucujiformia</taxon>
        <taxon>Coccinelloidea</taxon>
        <taxon>Coccinellidae</taxon>
        <taxon>Scymninae</taxon>
        <taxon>Scymnini</taxon>
        <taxon>Cryptolaemus</taxon>
    </lineage>
</organism>
<name>A0ABD2NFE4_9CUCU</name>